<dbReference type="InParanoid" id="F0ZWF5"/>
<dbReference type="eggNOG" id="ENOG502RG2Z">
    <property type="taxonomic scope" value="Eukaryota"/>
</dbReference>
<dbReference type="RefSeq" id="XP_003291748.1">
    <property type="nucleotide sequence ID" value="XM_003291700.1"/>
</dbReference>
<feature type="compositionally biased region" description="Low complexity" evidence="2">
    <location>
        <begin position="17"/>
        <end position="31"/>
    </location>
</feature>
<evidence type="ECO:0000256" key="1">
    <source>
        <dbReference type="SAM" id="Coils"/>
    </source>
</evidence>
<feature type="compositionally biased region" description="Low complexity" evidence="2">
    <location>
        <begin position="66"/>
        <end position="80"/>
    </location>
</feature>
<keyword evidence="4" id="KW-1185">Reference proteome</keyword>
<feature type="region of interest" description="Disordered" evidence="2">
    <location>
        <begin position="159"/>
        <end position="280"/>
    </location>
</feature>
<dbReference type="OMA" id="CINCKIT"/>
<feature type="compositionally biased region" description="Low complexity" evidence="2">
    <location>
        <begin position="249"/>
        <end position="280"/>
    </location>
</feature>
<protein>
    <submittedName>
        <fullName evidence="3">Uncharacterized protein</fullName>
    </submittedName>
</protein>
<evidence type="ECO:0000256" key="2">
    <source>
        <dbReference type="SAM" id="MobiDB-lite"/>
    </source>
</evidence>
<feature type="compositionally biased region" description="Low complexity" evidence="2">
    <location>
        <begin position="159"/>
        <end position="188"/>
    </location>
</feature>
<reference evidence="4" key="1">
    <citation type="journal article" date="2011" name="Genome Biol.">
        <title>Comparative genomics of the social amoebae Dictyostelium discoideum and Dictyostelium purpureum.</title>
        <authorList>
            <consortium name="US DOE Joint Genome Institute (JGI-PGF)"/>
            <person name="Sucgang R."/>
            <person name="Kuo A."/>
            <person name="Tian X."/>
            <person name="Salerno W."/>
            <person name="Parikh A."/>
            <person name="Feasley C.L."/>
            <person name="Dalin E."/>
            <person name="Tu H."/>
            <person name="Huang E."/>
            <person name="Barry K."/>
            <person name="Lindquist E."/>
            <person name="Shapiro H."/>
            <person name="Bruce D."/>
            <person name="Schmutz J."/>
            <person name="Salamov A."/>
            <person name="Fey P."/>
            <person name="Gaudet P."/>
            <person name="Anjard C."/>
            <person name="Babu M.M."/>
            <person name="Basu S."/>
            <person name="Bushmanova Y."/>
            <person name="van der Wel H."/>
            <person name="Katoh-Kurasawa M."/>
            <person name="Dinh C."/>
            <person name="Coutinho P.M."/>
            <person name="Saito T."/>
            <person name="Elias M."/>
            <person name="Schaap P."/>
            <person name="Kay R.R."/>
            <person name="Henrissat B."/>
            <person name="Eichinger L."/>
            <person name="Rivero F."/>
            <person name="Putnam N.H."/>
            <person name="West C.M."/>
            <person name="Loomis W.F."/>
            <person name="Chisholm R.L."/>
            <person name="Shaulsky G."/>
            <person name="Strassmann J.E."/>
            <person name="Queller D.C."/>
            <person name="Kuspa A."/>
            <person name="Grigoriev I.V."/>
        </authorList>
    </citation>
    <scope>NUCLEOTIDE SEQUENCE [LARGE SCALE GENOMIC DNA]</scope>
    <source>
        <strain evidence="4">QSDP1</strain>
    </source>
</reference>
<dbReference type="AlphaFoldDB" id="F0ZWF5"/>
<dbReference type="VEuPathDB" id="AmoebaDB:DICPUDRAFT_156383"/>
<organism evidence="3 4">
    <name type="scientific">Dictyostelium purpureum</name>
    <name type="common">Slime mold</name>
    <dbReference type="NCBI Taxonomy" id="5786"/>
    <lineage>
        <taxon>Eukaryota</taxon>
        <taxon>Amoebozoa</taxon>
        <taxon>Evosea</taxon>
        <taxon>Eumycetozoa</taxon>
        <taxon>Dictyostelia</taxon>
        <taxon>Dictyosteliales</taxon>
        <taxon>Dictyosteliaceae</taxon>
        <taxon>Dictyostelium</taxon>
    </lineage>
</organism>
<dbReference type="FunCoup" id="F0ZWF5">
    <property type="interactions" value="229"/>
</dbReference>
<dbReference type="Gene3D" id="3.90.980.20">
    <property type="match status" value="1"/>
</dbReference>
<evidence type="ECO:0000313" key="4">
    <source>
        <dbReference type="Proteomes" id="UP000001064"/>
    </source>
</evidence>
<feature type="compositionally biased region" description="Basic residues" evidence="2">
    <location>
        <begin position="239"/>
        <end position="248"/>
    </location>
</feature>
<feature type="compositionally biased region" description="Polar residues" evidence="2">
    <location>
        <begin position="81"/>
        <end position="93"/>
    </location>
</feature>
<accession>F0ZWF5</accession>
<dbReference type="FunFam" id="3.90.980.20:FF:000012">
    <property type="entry name" value="Uncharacterized protein"/>
    <property type="match status" value="1"/>
</dbReference>
<feature type="coiled-coil region" evidence="1">
    <location>
        <begin position="505"/>
        <end position="532"/>
    </location>
</feature>
<dbReference type="Proteomes" id="UP000001064">
    <property type="component" value="Unassembled WGS sequence"/>
</dbReference>
<feature type="region of interest" description="Disordered" evidence="2">
    <location>
        <begin position="1"/>
        <end position="31"/>
    </location>
</feature>
<feature type="compositionally biased region" description="Polar residues" evidence="2">
    <location>
        <begin position="189"/>
        <end position="202"/>
    </location>
</feature>
<feature type="compositionally biased region" description="Polar residues" evidence="2">
    <location>
        <begin position="1"/>
        <end position="11"/>
    </location>
</feature>
<feature type="compositionally biased region" description="Low complexity" evidence="2">
    <location>
        <begin position="203"/>
        <end position="238"/>
    </location>
</feature>
<dbReference type="EMBL" id="GL871235">
    <property type="protein sequence ID" value="EGC31714.1"/>
    <property type="molecule type" value="Genomic_DNA"/>
</dbReference>
<sequence length="538" mass="60644">MSILNPSSVNYNDDLKNSSPSSSSPSLSSNKNLLSLSKESSILLIIHSNSNPVNYNLNSNFSTSNNNNINNSNNDSLNNSPKINSTNSSPIKPQIQNKNDFNNYVNNNNNLNSPNYKNFNPNLSNQNNYNNNFNPSKQSDGISNLINCLSNKKSFNETNINGNNNSMNYNNNNTNNFNNNNNYNNNNNAPSPFSSPLNVSRTSSPTHLNNSPPNNSNNGLHLLSSMSHQQLMLQQQQQQHHHHHHQNQHQKQQQQQQNQIQIQSQQQTHTQTQNQNQTQQNQNNIKKIEKCINCKITDCIVCEMGPPPSFEKGQIPIWAQILHVALFALTESSKVSQNKSPSNEELNNLPNGKRYFHLRDDIYEFINVHWDIICKRERIQNWKHTIGMTLSHYQNLFQNGYPIFQNTGYCSNTSSGSSDDDDANNNVMGNTLANNFQSNKRLNSSPSYGSPLINGMESLFNSSPLRSMTPTIGSCSSPLQLGASPIGNSSNFSIGGLLSSDENSNNLYYEKFKTMEKELDDCKNEVKELQKVIKKYQE</sequence>
<dbReference type="KEGG" id="dpp:DICPUDRAFT_156383"/>
<name>F0ZWF5_DICPU</name>
<dbReference type="OrthoDB" id="21243at2759"/>
<proteinExistence type="predicted"/>
<feature type="region of interest" description="Disordered" evidence="2">
    <location>
        <begin position="66"/>
        <end position="93"/>
    </location>
</feature>
<dbReference type="STRING" id="5786.F0ZWF5"/>
<dbReference type="GeneID" id="10505504"/>
<gene>
    <name evidence="3" type="ORF">DICPUDRAFT_156383</name>
</gene>
<keyword evidence="1" id="KW-0175">Coiled coil</keyword>
<evidence type="ECO:0000313" key="3">
    <source>
        <dbReference type="EMBL" id="EGC31714.1"/>
    </source>
</evidence>